<reference evidence="1 2" key="1">
    <citation type="submission" date="2021-04" db="EMBL/GenBank/DDBJ databases">
        <authorList>
            <person name="Pira H."/>
            <person name="Risdian C."/>
            <person name="Wink J."/>
        </authorList>
    </citation>
    <scope>NUCLEOTIDE SEQUENCE [LARGE SCALE GENOMIC DNA]</scope>
    <source>
        <strain evidence="1 2">WH53</strain>
    </source>
</reference>
<evidence type="ECO:0000313" key="2">
    <source>
        <dbReference type="Proteomes" id="UP000690515"/>
    </source>
</evidence>
<protein>
    <submittedName>
        <fullName evidence="1">Uncharacterized protein</fullName>
    </submittedName>
</protein>
<accession>A0ABS5ZHH7</accession>
<organism evidence="1 2">
    <name type="scientific">Zooshikella harenae</name>
    <dbReference type="NCBI Taxonomy" id="2827238"/>
    <lineage>
        <taxon>Bacteria</taxon>
        <taxon>Pseudomonadati</taxon>
        <taxon>Pseudomonadota</taxon>
        <taxon>Gammaproteobacteria</taxon>
        <taxon>Oceanospirillales</taxon>
        <taxon>Zooshikellaceae</taxon>
        <taxon>Zooshikella</taxon>
    </lineage>
</organism>
<comment type="caution">
    <text evidence="1">The sequence shown here is derived from an EMBL/GenBank/DDBJ whole genome shotgun (WGS) entry which is preliminary data.</text>
</comment>
<dbReference type="Proteomes" id="UP000690515">
    <property type="component" value="Unassembled WGS sequence"/>
</dbReference>
<name>A0ABS5ZHH7_9GAMM</name>
<feature type="non-terminal residue" evidence="1">
    <location>
        <position position="1"/>
    </location>
</feature>
<keyword evidence="2" id="KW-1185">Reference proteome</keyword>
<evidence type="ECO:0000313" key="1">
    <source>
        <dbReference type="EMBL" id="MBU2713516.1"/>
    </source>
</evidence>
<dbReference type="EMBL" id="JAGSOY010000085">
    <property type="protein sequence ID" value="MBU2713516.1"/>
    <property type="molecule type" value="Genomic_DNA"/>
</dbReference>
<gene>
    <name evidence="1" type="ORF">KCG35_20870</name>
</gene>
<sequence>FITLAFCFSCYSFKIFAYSQPNLFILNPAFYDSQNFLSDIKLTHCTLQNKVKSLCFKLSVKSTPIEDGPYCPKTINEVGGIPMMAPQIQAYVY</sequence>
<proteinExistence type="predicted"/>